<dbReference type="RefSeq" id="WP_319785216.1">
    <property type="nucleotide sequence ID" value="NZ_JAWXRD010000001.1"/>
</dbReference>
<accession>A0ABU4QHS9</accession>
<evidence type="ECO:0000256" key="5">
    <source>
        <dbReference type="SAM" id="SignalP"/>
    </source>
</evidence>
<dbReference type="PANTHER" id="PTHR33420">
    <property type="entry name" value="FIMBRIAL SUBUNIT ELFA-RELATED"/>
    <property type="match status" value="1"/>
</dbReference>
<feature type="domain" description="Fimbrial-type adhesion" evidence="6">
    <location>
        <begin position="186"/>
        <end position="320"/>
    </location>
</feature>
<evidence type="ECO:0000313" key="8">
    <source>
        <dbReference type="Proteomes" id="UP001275664"/>
    </source>
</evidence>
<sequence length="321" mass="34297">MKNFSTMYKKIGSVRNCLWSLLAVLFLTCGINNAMALGTCSFPATAGKITINKEMTAAAELPVGATISSYSSSQQYTLANYCTGDYMQNNFINGIFPAIDGFTRESGVAGVGLRVTVNNSLVYRYSTSQVINGDGSTPIYVQMVRVDFIKTGDITPGPVTSGQLLNIRMEDSSGARDAFTIDIGNVIVKQPSCYITGNSAIPVTMGTAKREDFKGVNSTLTPVNVQIPLQCSAYTAVNISFDATSTHGNGIIDLAKGSVEGVGIQLKLNDKVVEFDKKTLVAQTTQQGRFNIPLTAAYIQTEEVITTGTANAVANFTVTYE</sequence>
<dbReference type="PANTHER" id="PTHR33420:SF3">
    <property type="entry name" value="FIMBRIAL SUBUNIT ELFA"/>
    <property type="match status" value="1"/>
</dbReference>
<keyword evidence="8" id="KW-1185">Reference proteome</keyword>
<organism evidence="7 8">
    <name type="scientific">Scandinavium lactucae</name>
    <dbReference type="NCBI Taxonomy" id="3095028"/>
    <lineage>
        <taxon>Bacteria</taxon>
        <taxon>Pseudomonadati</taxon>
        <taxon>Pseudomonadota</taxon>
        <taxon>Gammaproteobacteria</taxon>
        <taxon>Enterobacterales</taxon>
        <taxon>Enterobacteriaceae</taxon>
        <taxon>Scandinavium</taxon>
    </lineage>
</organism>
<protein>
    <submittedName>
        <fullName evidence="7">Fimbrial protein</fullName>
    </submittedName>
</protein>
<evidence type="ECO:0000256" key="1">
    <source>
        <dbReference type="ARBA" id="ARBA00004561"/>
    </source>
</evidence>
<evidence type="ECO:0000259" key="6">
    <source>
        <dbReference type="Pfam" id="PF00419"/>
    </source>
</evidence>
<dbReference type="InterPro" id="IPR036937">
    <property type="entry name" value="Adhesion_dom_fimbrial_sf"/>
</dbReference>
<dbReference type="Gene3D" id="2.60.40.3310">
    <property type="match status" value="1"/>
</dbReference>
<reference evidence="7 8" key="1">
    <citation type="submission" date="2023-11" db="EMBL/GenBank/DDBJ databases">
        <title>Scandinavium wanjuensis sp. nov., isolated from lettuce South Korea.</title>
        <authorList>
            <person name="Park J."/>
            <person name="Park S."/>
            <person name="Oh K.K."/>
            <person name="Cho G.S."/>
            <person name="Franz C.M.A.P."/>
        </authorList>
    </citation>
    <scope>NUCLEOTIDE SEQUENCE [LARGE SCALE GENOMIC DNA]</scope>
    <source>
        <strain evidence="7 8">V105_6</strain>
    </source>
</reference>
<keyword evidence="4" id="KW-0281">Fimbrium</keyword>
<name>A0ABU4QHS9_9ENTR</name>
<dbReference type="InterPro" id="IPR050263">
    <property type="entry name" value="Bact_Fimbrial_Adh_Pro"/>
</dbReference>
<evidence type="ECO:0000256" key="3">
    <source>
        <dbReference type="ARBA" id="ARBA00022729"/>
    </source>
</evidence>
<proteinExistence type="inferred from homology"/>
<dbReference type="Pfam" id="PF00419">
    <property type="entry name" value="Fimbrial"/>
    <property type="match status" value="1"/>
</dbReference>
<keyword evidence="3 5" id="KW-0732">Signal</keyword>
<evidence type="ECO:0000256" key="4">
    <source>
        <dbReference type="ARBA" id="ARBA00023263"/>
    </source>
</evidence>
<dbReference type="Proteomes" id="UP001275664">
    <property type="component" value="Unassembled WGS sequence"/>
</dbReference>
<dbReference type="SUPFAM" id="SSF49401">
    <property type="entry name" value="Bacterial adhesins"/>
    <property type="match status" value="1"/>
</dbReference>
<comment type="subcellular location">
    <subcellularLocation>
        <location evidence="1">Fimbrium</location>
    </subcellularLocation>
</comment>
<feature type="signal peptide" evidence="5">
    <location>
        <begin position="1"/>
        <end position="36"/>
    </location>
</feature>
<dbReference type="InterPro" id="IPR000259">
    <property type="entry name" value="Adhesion_dom_fimbrial"/>
</dbReference>
<comment type="similarity">
    <text evidence="2">Belongs to the fimbrial protein family.</text>
</comment>
<evidence type="ECO:0000256" key="2">
    <source>
        <dbReference type="ARBA" id="ARBA00006671"/>
    </source>
</evidence>
<dbReference type="EMBL" id="JAWXRD010000001">
    <property type="protein sequence ID" value="MDX6038816.1"/>
    <property type="molecule type" value="Genomic_DNA"/>
</dbReference>
<feature type="chain" id="PRO_5045411499" evidence="5">
    <location>
        <begin position="37"/>
        <end position="321"/>
    </location>
</feature>
<comment type="caution">
    <text evidence="7">The sequence shown here is derived from an EMBL/GenBank/DDBJ whole genome shotgun (WGS) entry which is preliminary data.</text>
</comment>
<gene>
    <name evidence="7" type="ORF">SIK69_01240</name>
</gene>
<dbReference type="InterPro" id="IPR008966">
    <property type="entry name" value="Adhesion_dom_sf"/>
</dbReference>
<evidence type="ECO:0000313" key="7">
    <source>
        <dbReference type="EMBL" id="MDX6038816.1"/>
    </source>
</evidence>
<dbReference type="Gene3D" id="2.60.40.1090">
    <property type="entry name" value="Fimbrial-type adhesion domain"/>
    <property type="match status" value="1"/>
</dbReference>